<dbReference type="GO" id="GO:0004803">
    <property type="term" value="F:transposase activity"/>
    <property type="evidence" value="ECO:0007669"/>
    <property type="project" value="UniProtKB-UniRule"/>
</dbReference>
<name>A0A139R2W5_9STRE</name>
<accession>A0A139R2W5</accession>
<dbReference type="Proteomes" id="UP000071927">
    <property type="component" value="Unassembled WGS sequence"/>
</dbReference>
<keyword evidence="5 6" id="KW-0233">DNA recombination</keyword>
<keyword evidence="3 6" id="KW-0815">Transposition</keyword>
<dbReference type="PANTHER" id="PTHR33217">
    <property type="entry name" value="TRANSPOSASE FOR INSERTION SEQUENCE ELEMENT IS1081"/>
    <property type="match status" value="1"/>
</dbReference>
<dbReference type="InterPro" id="IPR001207">
    <property type="entry name" value="Transposase_mutator"/>
</dbReference>
<reference evidence="9 10" key="1">
    <citation type="submission" date="2016-01" db="EMBL/GenBank/DDBJ databases">
        <title>Highly variable Streptococcus oralis are common among viridans streptococci isolated from primates.</title>
        <authorList>
            <person name="Denapaite D."/>
            <person name="Rieger M."/>
            <person name="Koendgen S."/>
            <person name="Brueckner R."/>
            <person name="Ochigava I."/>
            <person name="Kappeler P."/>
            <person name="Maetz-Rensing K."/>
            <person name="Leendertz F."/>
            <person name="Hakenbeck R."/>
        </authorList>
    </citation>
    <scope>NUCLEOTIDE SEQUENCE [LARGE SCALE GENOMIC DNA]</scope>
    <source>
        <strain evidence="7 9">DD02</strain>
        <strain evidence="8 10">DD03</strain>
    </source>
</reference>
<dbReference type="EMBL" id="LQOF01000300">
    <property type="protein sequence ID" value="KXT67300.1"/>
    <property type="molecule type" value="Genomic_DNA"/>
</dbReference>
<keyword evidence="4 6" id="KW-0238">DNA-binding</keyword>
<evidence type="ECO:0000256" key="3">
    <source>
        <dbReference type="ARBA" id="ARBA00022578"/>
    </source>
</evidence>
<keyword evidence="6" id="KW-0814">Transposable element</keyword>
<comment type="function">
    <text evidence="1 6">Required for the transposition of the insertion element.</text>
</comment>
<dbReference type="Proteomes" id="UP000070198">
    <property type="component" value="Unassembled WGS sequence"/>
</dbReference>
<dbReference type="GO" id="GO:0006313">
    <property type="term" value="P:DNA transposition"/>
    <property type="evidence" value="ECO:0007669"/>
    <property type="project" value="UniProtKB-UniRule"/>
</dbReference>
<dbReference type="PATRIC" id="fig|315405.11.peg.1714"/>
<dbReference type="EMBL" id="LQXV01000164">
    <property type="protein sequence ID" value="KXU09180.1"/>
    <property type="molecule type" value="Genomic_DNA"/>
</dbReference>
<evidence type="ECO:0000313" key="10">
    <source>
        <dbReference type="Proteomes" id="UP000071927"/>
    </source>
</evidence>
<evidence type="ECO:0000313" key="7">
    <source>
        <dbReference type="EMBL" id="KXT67300.1"/>
    </source>
</evidence>
<evidence type="ECO:0000313" key="9">
    <source>
        <dbReference type="Proteomes" id="UP000070198"/>
    </source>
</evidence>
<dbReference type="AlphaFoldDB" id="A0A139R2W5"/>
<evidence type="ECO:0000256" key="4">
    <source>
        <dbReference type="ARBA" id="ARBA00023125"/>
    </source>
</evidence>
<gene>
    <name evidence="7" type="ORF">SGADD02_01456</name>
    <name evidence="8" type="ORF">SGADD03_00964</name>
</gene>
<dbReference type="Pfam" id="PF00872">
    <property type="entry name" value="Transposase_mut"/>
    <property type="match status" value="1"/>
</dbReference>
<evidence type="ECO:0000256" key="6">
    <source>
        <dbReference type="RuleBase" id="RU365089"/>
    </source>
</evidence>
<evidence type="ECO:0000313" key="8">
    <source>
        <dbReference type="EMBL" id="KXU09180.1"/>
    </source>
</evidence>
<dbReference type="GO" id="GO:0003677">
    <property type="term" value="F:DNA binding"/>
    <property type="evidence" value="ECO:0007669"/>
    <property type="project" value="UniProtKB-UniRule"/>
</dbReference>
<proteinExistence type="inferred from homology"/>
<organism evidence="8 10">
    <name type="scientific">Streptococcus gallolyticus</name>
    <dbReference type="NCBI Taxonomy" id="315405"/>
    <lineage>
        <taxon>Bacteria</taxon>
        <taxon>Bacillati</taxon>
        <taxon>Bacillota</taxon>
        <taxon>Bacilli</taxon>
        <taxon>Lactobacillales</taxon>
        <taxon>Streptococcaceae</taxon>
        <taxon>Streptococcus</taxon>
    </lineage>
</organism>
<evidence type="ECO:0000256" key="5">
    <source>
        <dbReference type="ARBA" id="ARBA00023172"/>
    </source>
</evidence>
<comment type="similarity">
    <text evidence="2 6">Belongs to the transposase mutator family.</text>
</comment>
<dbReference type="PANTHER" id="PTHR33217:SF7">
    <property type="entry name" value="TRANSPOSASE FOR INSERTION SEQUENCE ELEMENT IS1081"/>
    <property type="match status" value="1"/>
</dbReference>
<evidence type="ECO:0000256" key="2">
    <source>
        <dbReference type="ARBA" id="ARBA00010961"/>
    </source>
</evidence>
<protein>
    <recommendedName>
        <fullName evidence="6">Mutator family transposase</fullName>
    </recommendedName>
</protein>
<evidence type="ECO:0000256" key="1">
    <source>
        <dbReference type="ARBA" id="ARBA00002190"/>
    </source>
</evidence>
<sequence length="88" mass="10416">MTALESTENLLTFYEFPHDIWSSIYSTNLIESLNKEIKRHSKKKILFPNEEALDRYLVTLFEDYNVKQDQHIHKGFGKCSDTLESLFD</sequence>
<comment type="caution">
    <text evidence="8">The sequence shown here is derived from an EMBL/GenBank/DDBJ whole genome shotgun (WGS) entry which is preliminary data.</text>
</comment>